<keyword evidence="2" id="KW-0805">Transcription regulation</keyword>
<evidence type="ECO:0000256" key="2">
    <source>
        <dbReference type="ARBA" id="ARBA00023015"/>
    </source>
</evidence>
<evidence type="ECO:0000256" key="3">
    <source>
        <dbReference type="ARBA" id="ARBA00023125"/>
    </source>
</evidence>
<dbReference type="InterPro" id="IPR036388">
    <property type="entry name" value="WH-like_DNA-bd_sf"/>
</dbReference>
<dbReference type="Pfam" id="PF03466">
    <property type="entry name" value="LysR_substrate"/>
    <property type="match status" value="1"/>
</dbReference>
<accession>G2I281</accession>
<dbReference type="GO" id="GO:0003677">
    <property type="term" value="F:DNA binding"/>
    <property type="evidence" value="ECO:0007669"/>
    <property type="project" value="UniProtKB-KW"/>
</dbReference>
<dbReference type="InterPro" id="IPR050950">
    <property type="entry name" value="HTH-type_LysR_regulators"/>
</dbReference>
<dbReference type="KEGG" id="gxy:GLX_00850"/>
<dbReference type="SUPFAM" id="SSF46785">
    <property type="entry name" value="Winged helix' DNA-binding domain"/>
    <property type="match status" value="1"/>
</dbReference>
<dbReference type="Proteomes" id="UP000009044">
    <property type="component" value="Chromosome"/>
</dbReference>
<dbReference type="AlphaFoldDB" id="G2I281"/>
<dbReference type="Gene3D" id="1.10.10.10">
    <property type="entry name" value="Winged helix-like DNA-binding domain superfamily/Winged helix DNA-binding domain"/>
    <property type="match status" value="1"/>
</dbReference>
<protein>
    <submittedName>
        <fullName evidence="6">Transcriptional regulator LysR family</fullName>
    </submittedName>
</protein>
<comment type="similarity">
    <text evidence="1">Belongs to the LysR transcriptional regulatory family.</text>
</comment>
<evidence type="ECO:0000256" key="4">
    <source>
        <dbReference type="ARBA" id="ARBA00023163"/>
    </source>
</evidence>
<dbReference type="Pfam" id="PF00126">
    <property type="entry name" value="HTH_1"/>
    <property type="match status" value="1"/>
</dbReference>
<dbReference type="GO" id="GO:0005829">
    <property type="term" value="C:cytosol"/>
    <property type="evidence" value="ECO:0007669"/>
    <property type="project" value="TreeGrafter"/>
</dbReference>
<keyword evidence="4" id="KW-0804">Transcription</keyword>
<reference evidence="7" key="1">
    <citation type="journal article" date="2011" name="J. Bacteriol.">
        <title>Complete genome sequence of NBRC 3288, a unique cellulose-nonproducing strain of Gluconacetobacter xylinus isolated from vinegar.</title>
        <authorList>
            <person name="Ogino H."/>
            <person name="Azuma Y."/>
            <person name="Hosoyama A."/>
            <person name="Nakazawa H."/>
            <person name="Matsutani M."/>
            <person name="Hasegawa A."/>
            <person name="Otsuyama K."/>
            <person name="Matsushita K."/>
            <person name="Fujita N."/>
            <person name="Shirai M."/>
        </authorList>
    </citation>
    <scope>NUCLEOTIDE SEQUENCE [LARGE SCALE GENOMIC DNA]</scope>
    <source>
        <strain evidence="7">NBRC 3288 / BCRC 11682 / LMG 1693</strain>
    </source>
</reference>
<dbReference type="SUPFAM" id="SSF53850">
    <property type="entry name" value="Periplasmic binding protein-like II"/>
    <property type="match status" value="1"/>
</dbReference>
<evidence type="ECO:0000313" key="6">
    <source>
        <dbReference type="EMBL" id="BAK82497.1"/>
    </source>
</evidence>
<dbReference type="PANTHER" id="PTHR30419">
    <property type="entry name" value="HTH-TYPE TRANSCRIPTIONAL REGULATOR YBHD"/>
    <property type="match status" value="1"/>
</dbReference>
<sequence>MKAMLDVWSRGSNISATSWDLDGRILQYFFTVIAEGSIRGAAERLNVAASAVNRQIGDLEYRCDLKLFERKPRGVIPTTAGRALADFVRIQHEYSERLLNYFCILHRQHERSCASAARKVWPRISSTISCRFSSRRFPAPACRYRAGQQPKSPVCCWKAVPMIGLTYDLVPCQGIRSVLCASQPISIIVHAGHEWLEHIRIRPRHLAARPLVLLSKNHALRRRLPQMETNASVCFQPTLEAADINTLRSFVMSGQSISLLPHSAVRRQAEAGVLRTIPLDNMPLCVTTHVVDRVQRRMDPMLKSLLGMLADHHPALQPPVDSVTRLSA</sequence>
<dbReference type="InterPro" id="IPR005119">
    <property type="entry name" value="LysR_subst-bd"/>
</dbReference>
<keyword evidence="3" id="KW-0238">DNA-binding</keyword>
<dbReference type="InterPro" id="IPR000847">
    <property type="entry name" value="LysR_HTH_N"/>
</dbReference>
<dbReference type="EMBL" id="AP012159">
    <property type="protein sequence ID" value="BAK82497.1"/>
    <property type="molecule type" value="Genomic_DNA"/>
</dbReference>
<feature type="domain" description="HTH lysR-type" evidence="5">
    <location>
        <begin position="21"/>
        <end position="78"/>
    </location>
</feature>
<dbReference type="PATRIC" id="fig|634177.7.peg.85"/>
<gene>
    <name evidence="6" type="ordered locus">GLX_00850</name>
</gene>
<dbReference type="PROSITE" id="PS50931">
    <property type="entry name" value="HTH_LYSR"/>
    <property type="match status" value="1"/>
</dbReference>
<name>G2I281_KOMMN</name>
<dbReference type="HOGENOM" id="CLU_039613_6_0_5"/>
<dbReference type="GO" id="GO:0003700">
    <property type="term" value="F:DNA-binding transcription factor activity"/>
    <property type="evidence" value="ECO:0007669"/>
    <property type="project" value="InterPro"/>
</dbReference>
<dbReference type="eggNOG" id="COG0583">
    <property type="taxonomic scope" value="Bacteria"/>
</dbReference>
<dbReference type="STRING" id="634177.GLX_00850"/>
<evidence type="ECO:0000313" key="7">
    <source>
        <dbReference type="Proteomes" id="UP000009044"/>
    </source>
</evidence>
<dbReference type="Gene3D" id="3.40.190.10">
    <property type="entry name" value="Periplasmic binding protein-like II"/>
    <property type="match status" value="2"/>
</dbReference>
<evidence type="ECO:0000259" key="5">
    <source>
        <dbReference type="PROSITE" id="PS50931"/>
    </source>
</evidence>
<evidence type="ECO:0000256" key="1">
    <source>
        <dbReference type="ARBA" id="ARBA00009437"/>
    </source>
</evidence>
<dbReference type="CDD" id="cd05466">
    <property type="entry name" value="PBP2_LTTR_substrate"/>
    <property type="match status" value="1"/>
</dbReference>
<organism evidence="6 7">
    <name type="scientific">Komagataeibacter medellinensis (strain NBRC 3288 / BCRC 11682 / LMG 1693 / Kondo 51)</name>
    <name type="common">Gluconacetobacter medellinensis</name>
    <dbReference type="NCBI Taxonomy" id="634177"/>
    <lineage>
        <taxon>Bacteria</taxon>
        <taxon>Pseudomonadati</taxon>
        <taxon>Pseudomonadota</taxon>
        <taxon>Alphaproteobacteria</taxon>
        <taxon>Acetobacterales</taxon>
        <taxon>Acetobacteraceae</taxon>
        <taxon>Komagataeibacter</taxon>
    </lineage>
</organism>
<dbReference type="InterPro" id="IPR036390">
    <property type="entry name" value="WH_DNA-bd_sf"/>
</dbReference>
<proteinExistence type="inferred from homology"/>